<dbReference type="GO" id="GO:0032259">
    <property type="term" value="P:methylation"/>
    <property type="evidence" value="ECO:0007669"/>
    <property type="project" value="UniProtKB-KW"/>
</dbReference>
<keyword evidence="2" id="KW-1185">Reference proteome</keyword>
<evidence type="ECO:0000313" key="2">
    <source>
        <dbReference type="Proteomes" id="UP000825228"/>
    </source>
</evidence>
<dbReference type="GO" id="GO:0008168">
    <property type="term" value="F:methyltransferase activity"/>
    <property type="evidence" value="ECO:0007669"/>
    <property type="project" value="UniProtKB-KW"/>
</dbReference>
<dbReference type="EMBL" id="JABUBU010000009">
    <property type="protein sequence ID" value="MBY6367392.1"/>
    <property type="molecule type" value="Genomic_DNA"/>
</dbReference>
<keyword evidence="1" id="KW-0808">Transferase</keyword>
<dbReference type="InterPro" id="IPR029063">
    <property type="entry name" value="SAM-dependent_MTases_sf"/>
</dbReference>
<organism evidence="1 2">
    <name type="scientific">Rhodococcoides corynebacterioides</name>
    <dbReference type="NCBI Taxonomy" id="53972"/>
    <lineage>
        <taxon>Bacteria</taxon>
        <taxon>Bacillati</taxon>
        <taxon>Actinomycetota</taxon>
        <taxon>Actinomycetes</taxon>
        <taxon>Mycobacteriales</taxon>
        <taxon>Nocardiaceae</taxon>
        <taxon>Rhodococcoides</taxon>
    </lineage>
</organism>
<sequence length="205" mass="21322">MTDPGGRISATERRLSGTFDERSAGDKLASVMARTVGAKRVLIVDPLDGESTAHAVRAVGPRGRVVTLVATESAAETVRASLDDDLASRVDLMVGEPLTTLARIRADDDSLFGVIDLHLRRIARDGPVDAGAQYVEWALVLGRPGTVLIADGVVGDGAVDTDGPAGDTLRTMLTLVAAHPRLDGTAVQTVGVHGRDGLLLAVVTD</sequence>
<keyword evidence="1" id="KW-0489">Methyltransferase</keyword>
<dbReference type="RefSeq" id="WP_222684683.1">
    <property type="nucleotide sequence ID" value="NZ_JABUBT010000010.1"/>
</dbReference>
<name>A0ABS7P4P1_9NOCA</name>
<protein>
    <submittedName>
        <fullName evidence="1">Methyltransferase</fullName>
    </submittedName>
</protein>
<dbReference type="Gene3D" id="3.40.50.150">
    <property type="entry name" value="Vaccinia Virus protein VP39"/>
    <property type="match status" value="1"/>
</dbReference>
<evidence type="ECO:0000313" key="1">
    <source>
        <dbReference type="EMBL" id="MBY6367392.1"/>
    </source>
</evidence>
<dbReference type="Proteomes" id="UP000825228">
    <property type="component" value="Unassembled WGS sequence"/>
</dbReference>
<comment type="caution">
    <text evidence="1">The sequence shown here is derived from an EMBL/GenBank/DDBJ whole genome shotgun (WGS) entry which is preliminary data.</text>
</comment>
<reference evidence="1 2" key="1">
    <citation type="submission" date="2020-06" db="EMBL/GenBank/DDBJ databases">
        <title>Taxonomy, biology and ecology of Rhodococcus bacteria occurring in California pistachio and other woody hosts as revealed by genome sequence analyses.</title>
        <authorList>
            <person name="Gai Y."/>
            <person name="Riely B."/>
        </authorList>
    </citation>
    <scope>NUCLEOTIDE SEQUENCE [LARGE SCALE GENOMIC DNA]</scope>
    <source>
        <strain evidence="1 2">BP-281</strain>
    </source>
</reference>
<gene>
    <name evidence="1" type="ORF">HQ603_11555</name>
</gene>
<accession>A0ABS7P4P1</accession>
<proteinExistence type="predicted"/>